<protein>
    <submittedName>
        <fullName evidence="2">Uncharacterized protein</fullName>
    </submittedName>
</protein>
<name>F8LDB7_9BACT</name>
<accession>F8LDB7</accession>
<evidence type="ECO:0000313" key="2">
    <source>
        <dbReference type="EMBL" id="CCB91393.1"/>
    </source>
</evidence>
<organism evidence="2">
    <name type="scientific">Waddlia chondrophila 2032/99</name>
    <dbReference type="NCBI Taxonomy" id="765953"/>
    <lineage>
        <taxon>Bacteria</taxon>
        <taxon>Pseudomonadati</taxon>
        <taxon>Chlamydiota</taxon>
        <taxon>Chlamydiia</taxon>
        <taxon>Parachlamydiales</taxon>
        <taxon>Waddliaceae</taxon>
        <taxon>Waddlia</taxon>
    </lineage>
</organism>
<gene>
    <name evidence="2" type="ORF">WCH_AD01350</name>
</gene>
<proteinExistence type="predicted"/>
<feature type="region of interest" description="Disordered" evidence="1">
    <location>
        <begin position="1"/>
        <end position="24"/>
    </location>
</feature>
<sequence length="24" mass="2871">MKMNNKKAAVKCKRYSKSDIKDKR</sequence>
<feature type="compositionally biased region" description="Basic residues" evidence="1">
    <location>
        <begin position="1"/>
        <end position="15"/>
    </location>
</feature>
<evidence type="ECO:0000256" key="1">
    <source>
        <dbReference type="SAM" id="MobiDB-lite"/>
    </source>
</evidence>
<dbReference type="AlphaFoldDB" id="F8LDB7"/>
<reference evidence="2" key="1">
    <citation type="submission" date="2011-05" db="EMBL/GenBank/DDBJ databases">
        <title>Unity in variety -- the pan-genome of the Chlamydiae.</title>
        <authorList>
            <person name="Collingro A."/>
            <person name="Tischler P."/>
            <person name="Weinmaier T."/>
            <person name="Penz T."/>
            <person name="Heinz E."/>
            <person name="Brunham R.C."/>
            <person name="Read T.D."/>
            <person name="Bavoil P.M."/>
            <person name="Sachse K."/>
            <person name="Kahane S."/>
            <person name="Friedman M.G."/>
            <person name="Rattei T."/>
            <person name="Myers G.S.A."/>
            <person name="Horn M."/>
        </authorList>
    </citation>
    <scope>NUCLEOTIDE SEQUENCE</scope>
    <source>
        <strain evidence="2">2032/99</strain>
    </source>
</reference>
<dbReference type="EMBL" id="FR872653">
    <property type="protein sequence ID" value="CCB91393.1"/>
    <property type="molecule type" value="Genomic_DNA"/>
</dbReference>